<evidence type="ECO:0000259" key="3">
    <source>
        <dbReference type="Pfam" id="PF02525"/>
    </source>
</evidence>
<evidence type="ECO:0000313" key="5">
    <source>
        <dbReference type="EMBL" id="QKS59064.1"/>
    </source>
</evidence>
<dbReference type="EMBL" id="CP054614">
    <property type="protein sequence ID" value="QKS59064.1"/>
    <property type="molecule type" value="Genomic_DNA"/>
</dbReference>
<dbReference type="EMBL" id="QJSW01000011">
    <property type="protein sequence ID" value="PYE47841.1"/>
    <property type="molecule type" value="Genomic_DNA"/>
</dbReference>
<gene>
    <name evidence="4" type="ORF">DFQ00_111140</name>
    <name evidence="5" type="ORF">HUB98_24550</name>
</gene>
<reference evidence="4 6" key="1">
    <citation type="submission" date="2018-06" db="EMBL/GenBank/DDBJ databases">
        <title>Genomic Encyclopedia of Type Strains, Phase III (KMG-III): the genomes of soil and plant-associated and newly described type strains.</title>
        <authorList>
            <person name="Whitman W."/>
        </authorList>
    </citation>
    <scope>NUCLEOTIDE SEQUENCE [LARGE SCALE GENOMIC DNA]</scope>
    <source>
        <strain evidence="4 6">CECT 7022</strain>
    </source>
</reference>
<keyword evidence="2 5" id="KW-0560">Oxidoreductase</keyword>
<dbReference type="OrthoDB" id="9798454at2"/>
<name>A0A2V4V7N7_PAEBA</name>
<dbReference type="AlphaFoldDB" id="A0A2V4V7N7"/>
<keyword evidence="7" id="KW-1185">Reference proteome</keyword>
<dbReference type="InterPro" id="IPR029039">
    <property type="entry name" value="Flavoprotein-like_sf"/>
</dbReference>
<accession>A0A2V4V7N7</accession>
<dbReference type="InterPro" id="IPR003680">
    <property type="entry name" value="Flavodoxin_fold"/>
</dbReference>
<organism evidence="4 6">
    <name type="scientific">Paenibacillus barcinonensis</name>
    <dbReference type="NCBI Taxonomy" id="198119"/>
    <lineage>
        <taxon>Bacteria</taxon>
        <taxon>Bacillati</taxon>
        <taxon>Bacillota</taxon>
        <taxon>Bacilli</taxon>
        <taxon>Bacillales</taxon>
        <taxon>Paenibacillaceae</taxon>
        <taxon>Paenibacillus</taxon>
    </lineage>
</organism>
<feature type="domain" description="Flavodoxin-like fold" evidence="3">
    <location>
        <begin position="1"/>
        <end position="177"/>
    </location>
</feature>
<dbReference type="InterPro" id="IPR051545">
    <property type="entry name" value="NAD(P)H_dehydrogenase_qn"/>
</dbReference>
<dbReference type="RefSeq" id="WP_110897755.1">
    <property type="nucleotide sequence ID" value="NZ_CP054614.1"/>
</dbReference>
<sequence>MNVLVVVSHSRKDSLTFQVTDRFIQGLAAGGHQAEIVDLHEIGFDPILRAADEPDYSQDIQRFSPQIETEIKRLKKHDAIAFVFPLWWWHLPAMLKGYIDRVMNNGYAYGANKLHHQQILWIALAGVTEEQMNKRSYSDSIRNLLNVGIADYCGVCNSRVEFLYNTLEAPPEHYEELLHQAYALGVNYASHSTEPLTTFEK</sequence>
<evidence type="ECO:0000313" key="6">
    <source>
        <dbReference type="Proteomes" id="UP000247790"/>
    </source>
</evidence>
<dbReference type="NCBIfam" id="NF007280">
    <property type="entry name" value="PRK09739.1"/>
    <property type="match status" value="1"/>
</dbReference>
<dbReference type="EC" id="1.6.99.-" evidence="5"/>
<dbReference type="PANTHER" id="PTHR10204">
    <property type="entry name" value="NAD P H OXIDOREDUCTASE-RELATED"/>
    <property type="match status" value="1"/>
</dbReference>
<proteinExistence type="inferred from homology"/>
<dbReference type="Gene3D" id="3.40.50.360">
    <property type="match status" value="1"/>
</dbReference>
<dbReference type="Pfam" id="PF02525">
    <property type="entry name" value="Flavodoxin_2"/>
    <property type="match status" value="1"/>
</dbReference>
<protein>
    <submittedName>
        <fullName evidence="5">NAD(P)H oxidoreductase</fullName>
        <ecNumber evidence="5">1.6.99.-</ecNumber>
    </submittedName>
    <submittedName>
        <fullName evidence="4">Putative NADPH-quinone reductase</fullName>
    </submittedName>
</protein>
<evidence type="ECO:0000313" key="7">
    <source>
        <dbReference type="Proteomes" id="UP000509327"/>
    </source>
</evidence>
<dbReference type="SUPFAM" id="SSF52218">
    <property type="entry name" value="Flavoproteins"/>
    <property type="match status" value="1"/>
</dbReference>
<dbReference type="GO" id="GO:0005829">
    <property type="term" value="C:cytosol"/>
    <property type="evidence" value="ECO:0007669"/>
    <property type="project" value="TreeGrafter"/>
</dbReference>
<evidence type="ECO:0000256" key="2">
    <source>
        <dbReference type="ARBA" id="ARBA00023002"/>
    </source>
</evidence>
<evidence type="ECO:0000256" key="1">
    <source>
        <dbReference type="ARBA" id="ARBA00006252"/>
    </source>
</evidence>
<comment type="similarity">
    <text evidence="1">Belongs to the NAD(P)H dehydrogenase (quinone) family.</text>
</comment>
<reference evidence="5 7" key="2">
    <citation type="submission" date="2020-06" db="EMBL/GenBank/DDBJ databases">
        <title>Complete genome of Paenibacillus barcinonensis KACC11450.</title>
        <authorList>
            <person name="Kim M."/>
            <person name="Park Y.-J."/>
            <person name="Shin J.-H."/>
        </authorList>
    </citation>
    <scope>NUCLEOTIDE SEQUENCE [LARGE SCALE GENOMIC DNA]</scope>
    <source>
        <strain evidence="5 7">KACC11450</strain>
    </source>
</reference>
<dbReference type="Proteomes" id="UP000509327">
    <property type="component" value="Chromosome"/>
</dbReference>
<evidence type="ECO:0000313" key="4">
    <source>
        <dbReference type="EMBL" id="PYE47841.1"/>
    </source>
</evidence>
<dbReference type="GO" id="GO:0003955">
    <property type="term" value="F:NAD(P)H dehydrogenase (quinone) activity"/>
    <property type="evidence" value="ECO:0007669"/>
    <property type="project" value="TreeGrafter"/>
</dbReference>
<dbReference type="PANTHER" id="PTHR10204:SF34">
    <property type="entry name" value="NAD(P)H DEHYDROGENASE [QUINONE] 1 ISOFORM 1"/>
    <property type="match status" value="1"/>
</dbReference>
<dbReference type="Proteomes" id="UP000247790">
    <property type="component" value="Unassembled WGS sequence"/>
</dbReference>